<evidence type="ECO:0000256" key="4">
    <source>
        <dbReference type="ARBA" id="ARBA00022603"/>
    </source>
</evidence>
<dbReference type="AlphaFoldDB" id="A0A1T4TH23"/>
<comment type="catalytic activity">
    <reaction evidence="7">
        <text>[protein]-L-isoaspartate + S-adenosyl-L-methionine = [protein]-L-isoaspartate alpha-methyl ester + S-adenosyl-L-homocysteine</text>
        <dbReference type="Rhea" id="RHEA:12705"/>
        <dbReference type="Rhea" id="RHEA-COMP:12143"/>
        <dbReference type="Rhea" id="RHEA-COMP:12144"/>
        <dbReference type="ChEBI" id="CHEBI:57856"/>
        <dbReference type="ChEBI" id="CHEBI:59789"/>
        <dbReference type="ChEBI" id="CHEBI:90596"/>
        <dbReference type="ChEBI" id="CHEBI:90598"/>
        <dbReference type="EC" id="2.1.1.77"/>
    </reaction>
</comment>
<dbReference type="InterPro" id="IPR029063">
    <property type="entry name" value="SAM-dependent_MTases_sf"/>
</dbReference>
<dbReference type="STRING" id="225324.SAMN02745126_06253"/>
<dbReference type="EC" id="2.1.1.77" evidence="7"/>
<keyword evidence="6 7" id="KW-0949">S-adenosyl-L-methionine</keyword>
<dbReference type="FunFam" id="3.40.50.150:FF:000010">
    <property type="entry name" value="Protein-L-isoaspartate O-methyltransferase"/>
    <property type="match status" value="1"/>
</dbReference>
<dbReference type="RefSeq" id="WP_085937988.1">
    <property type="nucleotide sequence ID" value="NZ_FUWJ01000018.1"/>
</dbReference>
<dbReference type="Proteomes" id="UP000190092">
    <property type="component" value="Unassembled WGS sequence"/>
</dbReference>
<evidence type="ECO:0000256" key="5">
    <source>
        <dbReference type="ARBA" id="ARBA00022679"/>
    </source>
</evidence>
<organism evidence="8 9">
    <name type="scientific">Enhydrobacter aerosaccus</name>
    <dbReference type="NCBI Taxonomy" id="225324"/>
    <lineage>
        <taxon>Bacteria</taxon>
        <taxon>Pseudomonadati</taxon>
        <taxon>Pseudomonadota</taxon>
        <taxon>Alphaproteobacteria</taxon>
        <taxon>Hyphomicrobiales</taxon>
        <taxon>Enhydrobacter</taxon>
    </lineage>
</organism>
<keyword evidence="9" id="KW-1185">Reference proteome</keyword>
<evidence type="ECO:0000256" key="1">
    <source>
        <dbReference type="ARBA" id="ARBA00004496"/>
    </source>
</evidence>
<protein>
    <recommendedName>
        <fullName evidence="7">Protein-L-isoaspartate O-methyltransferase</fullName>
        <ecNumber evidence="7">2.1.1.77</ecNumber>
    </recommendedName>
    <alternativeName>
        <fullName evidence="7">L-isoaspartyl protein carboxyl methyltransferase</fullName>
    </alternativeName>
    <alternativeName>
        <fullName evidence="7">Protein L-isoaspartyl methyltransferase</fullName>
    </alternativeName>
    <alternativeName>
        <fullName evidence="7">Protein-beta-aspartate methyltransferase</fullName>
        <shortName evidence="7">PIMT</shortName>
    </alternativeName>
</protein>
<gene>
    <name evidence="7" type="primary">pcm</name>
    <name evidence="8" type="ORF">SAMN02745126_06253</name>
</gene>
<evidence type="ECO:0000256" key="7">
    <source>
        <dbReference type="HAMAP-Rule" id="MF_00090"/>
    </source>
</evidence>
<sequence>MNVAAMQRLIAELRQSGISDENVLAAIGAVDRERFVAAPFAERAWENTALPISFGQTISQPLVVAAMTEALRVGPRMKVLEIGTGSGYQAAVLAKLARRVYSIERFKPLSKEAERLLINLGIYNVVCDVGDGSKGWPGQAPFDRIIVTAAAEERPQALIDQLGVGGILIVPVGRDPTTQVVERIVKSESGLQRDTLMPVRFVPLVSGPLPVLGQG</sequence>
<dbReference type="GO" id="GO:0030091">
    <property type="term" value="P:protein repair"/>
    <property type="evidence" value="ECO:0007669"/>
    <property type="project" value="UniProtKB-UniRule"/>
</dbReference>
<dbReference type="NCBIfam" id="TIGR00080">
    <property type="entry name" value="pimt"/>
    <property type="match status" value="1"/>
</dbReference>
<keyword evidence="3 7" id="KW-0963">Cytoplasm</keyword>
<dbReference type="OrthoDB" id="9810066at2"/>
<dbReference type="PROSITE" id="PS01279">
    <property type="entry name" value="PCMT"/>
    <property type="match status" value="1"/>
</dbReference>
<comment type="subcellular location">
    <subcellularLocation>
        <location evidence="1 7">Cytoplasm</location>
    </subcellularLocation>
</comment>
<dbReference type="InterPro" id="IPR000682">
    <property type="entry name" value="PCMT"/>
</dbReference>
<dbReference type="EMBL" id="FUWJ01000018">
    <property type="protein sequence ID" value="SKA39763.1"/>
    <property type="molecule type" value="Genomic_DNA"/>
</dbReference>
<feature type="active site" evidence="7">
    <location>
        <position position="59"/>
    </location>
</feature>
<dbReference type="Pfam" id="PF01135">
    <property type="entry name" value="PCMT"/>
    <property type="match status" value="1"/>
</dbReference>
<dbReference type="PANTHER" id="PTHR11579:SF0">
    <property type="entry name" value="PROTEIN-L-ISOASPARTATE(D-ASPARTATE) O-METHYLTRANSFERASE"/>
    <property type="match status" value="1"/>
</dbReference>
<keyword evidence="5 7" id="KW-0808">Transferase</keyword>
<dbReference type="GO" id="GO:0004719">
    <property type="term" value="F:protein-L-isoaspartate (D-aspartate) O-methyltransferase activity"/>
    <property type="evidence" value="ECO:0007669"/>
    <property type="project" value="UniProtKB-UniRule"/>
</dbReference>
<evidence type="ECO:0000313" key="8">
    <source>
        <dbReference type="EMBL" id="SKA39763.1"/>
    </source>
</evidence>
<dbReference type="HAMAP" id="MF_00090">
    <property type="entry name" value="PIMT"/>
    <property type="match status" value="1"/>
</dbReference>
<keyword evidence="4 7" id="KW-0489">Methyltransferase</keyword>
<evidence type="ECO:0000256" key="6">
    <source>
        <dbReference type="ARBA" id="ARBA00022691"/>
    </source>
</evidence>
<dbReference type="GO" id="GO:0005737">
    <property type="term" value="C:cytoplasm"/>
    <property type="evidence" value="ECO:0007669"/>
    <property type="project" value="UniProtKB-SubCell"/>
</dbReference>
<evidence type="ECO:0000313" key="9">
    <source>
        <dbReference type="Proteomes" id="UP000190092"/>
    </source>
</evidence>
<name>A0A1T4TH23_9HYPH</name>
<dbReference type="Gene3D" id="3.40.50.150">
    <property type="entry name" value="Vaccinia Virus protein VP39"/>
    <property type="match status" value="1"/>
</dbReference>
<proteinExistence type="inferred from homology"/>
<evidence type="ECO:0000256" key="2">
    <source>
        <dbReference type="ARBA" id="ARBA00005369"/>
    </source>
</evidence>
<comment type="function">
    <text evidence="7">Catalyzes the methyl esterification of L-isoaspartyl residues in peptides and proteins that result from spontaneous decomposition of normal L-aspartyl and L-asparaginyl residues. It plays a role in the repair and/or degradation of damaged proteins.</text>
</comment>
<accession>A0A1T4TH23</accession>
<dbReference type="SUPFAM" id="SSF53335">
    <property type="entry name" value="S-adenosyl-L-methionine-dependent methyltransferases"/>
    <property type="match status" value="1"/>
</dbReference>
<dbReference type="NCBIfam" id="NF001453">
    <property type="entry name" value="PRK00312.1"/>
    <property type="match status" value="1"/>
</dbReference>
<dbReference type="PANTHER" id="PTHR11579">
    <property type="entry name" value="PROTEIN-L-ISOASPARTATE O-METHYLTRANSFERASE"/>
    <property type="match status" value="1"/>
</dbReference>
<reference evidence="9" key="1">
    <citation type="submission" date="2017-02" db="EMBL/GenBank/DDBJ databases">
        <authorList>
            <person name="Varghese N."/>
            <person name="Submissions S."/>
        </authorList>
    </citation>
    <scope>NUCLEOTIDE SEQUENCE [LARGE SCALE GENOMIC DNA]</scope>
    <source>
        <strain evidence="9">ATCC 27094</strain>
    </source>
</reference>
<dbReference type="GO" id="GO:0032259">
    <property type="term" value="P:methylation"/>
    <property type="evidence" value="ECO:0007669"/>
    <property type="project" value="UniProtKB-KW"/>
</dbReference>
<dbReference type="CDD" id="cd02440">
    <property type="entry name" value="AdoMet_MTases"/>
    <property type="match status" value="1"/>
</dbReference>
<comment type="similarity">
    <text evidence="2 7">Belongs to the methyltransferase superfamily. L-isoaspartyl/D-aspartyl protein methyltransferase family.</text>
</comment>
<evidence type="ECO:0000256" key="3">
    <source>
        <dbReference type="ARBA" id="ARBA00022490"/>
    </source>
</evidence>